<evidence type="ECO:0000313" key="2">
    <source>
        <dbReference type="Proteomes" id="UP000241404"/>
    </source>
</evidence>
<reference evidence="1 2" key="1">
    <citation type="submission" date="2018-03" db="EMBL/GenBank/DDBJ databases">
        <title>Whole genome sequencing of Histamine producing bacteria.</title>
        <authorList>
            <person name="Butler K."/>
        </authorList>
    </citation>
    <scope>NUCLEOTIDE SEQUENCE [LARGE SCALE GENOMIC DNA]</scope>
    <source>
        <strain evidence="1 2">BT-6</strain>
    </source>
</reference>
<dbReference type="AlphaFoldDB" id="A0ABD6WZF3"/>
<name>A0ABD6WZF3_PHODM</name>
<evidence type="ECO:0000313" key="1">
    <source>
        <dbReference type="EMBL" id="PSU15064.1"/>
    </source>
</evidence>
<organism evidence="1 2">
    <name type="scientific">Photobacterium damselae</name>
    <dbReference type="NCBI Taxonomy" id="38293"/>
    <lineage>
        <taxon>Bacteria</taxon>
        <taxon>Pseudomonadati</taxon>
        <taxon>Pseudomonadota</taxon>
        <taxon>Gammaproteobacteria</taxon>
        <taxon>Vibrionales</taxon>
        <taxon>Vibrionaceae</taxon>
        <taxon>Photobacterium</taxon>
    </lineage>
</organism>
<accession>A0ABD6WZF3</accession>
<sequence length="101" mass="11448">MITACQSSKFQIKLMNSFSSSQVLLDAAIKTKIKHAFLTGNDSTYRVDKLWLEQATDILIYTFHAKRLAANEFIDLSDDEGIDECVKAIVSHLCCYIEKQI</sequence>
<dbReference type="Proteomes" id="UP000241404">
    <property type="component" value="Unassembled WGS sequence"/>
</dbReference>
<dbReference type="EMBL" id="PYMM01000018">
    <property type="protein sequence ID" value="PSU15064.1"/>
    <property type="molecule type" value="Genomic_DNA"/>
</dbReference>
<comment type="caution">
    <text evidence="1">The sequence shown here is derived from an EMBL/GenBank/DDBJ whole genome shotgun (WGS) entry which is preliminary data.</text>
</comment>
<proteinExistence type="predicted"/>
<gene>
    <name evidence="1" type="ORF">CTM90_18170</name>
</gene>
<protein>
    <submittedName>
        <fullName evidence="1">Uncharacterized protein</fullName>
    </submittedName>
</protein>